<keyword evidence="5 7" id="KW-1133">Transmembrane helix</keyword>
<dbReference type="EMBL" id="PQSP01000006">
    <property type="protein sequence ID" value="RUS66178.1"/>
    <property type="molecule type" value="Genomic_DNA"/>
</dbReference>
<keyword evidence="3" id="KW-1003">Cell membrane</keyword>
<dbReference type="PANTHER" id="PTHR34584:SF1">
    <property type="entry name" value="NA(+)_H(+) ANTIPORTER SUBUNIT E1"/>
    <property type="match status" value="1"/>
</dbReference>
<sequence length="166" mass="18386">MKKVIHTLFPAPWLSVALALMWLVLNHSLSRGHIALAIILGWFVPVFTASLRPTPITIQHPLVALKLFLTVGYDVIVSNIVVATAAAKFGKRKPSGDFIRVPLELSDPNGLTALAAICTVIPGTIWSELALDRSAVLIHVFDLKNPQAEIIRFKNRYEKPLMEIFQ</sequence>
<feature type="transmembrane region" description="Helical" evidence="7">
    <location>
        <begin position="7"/>
        <end position="25"/>
    </location>
</feature>
<keyword evidence="9" id="KW-1185">Reference proteome</keyword>
<dbReference type="InterPro" id="IPR002758">
    <property type="entry name" value="Cation_antiport_E"/>
</dbReference>
<evidence type="ECO:0000256" key="3">
    <source>
        <dbReference type="ARBA" id="ARBA00022475"/>
    </source>
</evidence>
<evidence type="ECO:0000256" key="5">
    <source>
        <dbReference type="ARBA" id="ARBA00022989"/>
    </source>
</evidence>
<dbReference type="AlphaFoldDB" id="A0A433SBQ0"/>
<comment type="similarity">
    <text evidence="2">Belongs to the CPA3 antiporters (TC 2.A.63) subunit E family.</text>
</comment>
<keyword evidence="4 7" id="KW-0812">Transmembrane</keyword>
<protein>
    <recommendedName>
        <fullName evidence="10">Na(+)/H(+) antiporter subunit E1</fullName>
    </recommendedName>
</protein>
<evidence type="ECO:0000313" key="9">
    <source>
        <dbReference type="Proteomes" id="UP000286947"/>
    </source>
</evidence>
<dbReference type="PIRSF" id="PIRSF019239">
    <property type="entry name" value="MrpE"/>
    <property type="match status" value="1"/>
</dbReference>
<dbReference type="Proteomes" id="UP000286947">
    <property type="component" value="Unassembled WGS sequence"/>
</dbReference>
<name>A0A433SBQ0_9BURK</name>
<reference evidence="8 9" key="1">
    <citation type="submission" date="2018-01" db="EMBL/GenBank/DDBJ databases">
        <title>Saezia sanguinis gen. nov., sp. nov., in the order Burkholderiales isolated from human blood.</title>
        <authorList>
            <person name="Medina-Pascual M.J."/>
            <person name="Valdezate S."/>
            <person name="Monzon S."/>
            <person name="Cuesta I."/>
            <person name="Carrasco G."/>
            <person name="Villalon P."/>
            <person name="Saez-Nieto J.A."/>
        </authorList>
    </citation>
    <scope>NUCLEOTIDE SEQUENCE [LARGE SCALE GENOMIC DNA]</scope>
    <source>
        <strain evidence="8 9">CNM695-12</strain>
    </source>
</reference>
<feature type="transmembrane region" description="Helical" evidence="7">
    <location>
        <begin position="63"/>
        <end position="90"/>
    </location>
</feature>
<comment type="caution">
    <text evidence="8">The sequence shown here is derived from an EMBL/GenBank/DDBJ whole genome shotgun (WGS) entry which is preliminary data.</text>
</comment>
<dbReference type="NCBIfam" id="NF006520">
    <property type="entry name" value="PRK08965.1-4"/>
    <property type="match status" value="1"/>
</dbReference>
<dbReference type="Pfam" id="PF01899">
    <property type="entry name" value="MNHE"/>
    <property type="match status" value="1"/>
</dbReference>
<comment type="subcellular location">
    <subcellularLocation>
        <location evidence="1">Cell membrane</location>
        <topology evidence="1">Multi-pass membrane protein</topology>
    </subcellularLocation>
</comment>
<evidence type="ECO:0000256" key="1">
    <source>
        <dbReference type="ARBA" id="ARBA00004651"/>
    </source>
</evidence>
<feature type="transmembrane region" description="Helical" evidence="7">
    <location>
        <begin position="31"/>
        <end position="51"/>
    </location>
</feature>
<dbReference type="GO" id="GO:0005886">
    <property type="term" value="C:plasma membrane"/>
    <property type="evidence" value="ECO:0007669"/>
    <property type="project" value="UniProtKB-SubCell"/>
</dbReference>
<dbReference type="NCBIfam" id="NF006518">
    <property type="entry name" value="PRK08965.1-2"/>
    <property type="match status" value="1"/>
</dbReference>
<evidence type="ECO:0008006" key="10">
    <source>
        <dbReference type="Google" id="ProtNLM"/>
    </source>
</evidence>
<dbReference type="GO" id="GO:0008324">
    <property type="term" value="F:monoatomic cation transmembrane transporter activity"/>
    <property type="evidence" value="ECO:0007669"/>
    <property type="project" value="InterPro"/>
</dbReference>
<evidence type="ECO:0000256" key="7">
    <source>
        <dbReference type="SAM" id="Phobius"/>
    </source>
</evidence>
<evidence type="ECO:0000313" key="8">
    <source>
        <dbReference type="EMBL" id="RUS66178.1"/>
    </source>
</evidence>
<accession>A0A433SBQ0</accession>
<evidence type="ECO:0000256" key="4">
    <source>
        <dbReference type="ARBA" id="ARBA00022692"/>
    </source>
</evidence>
<dbReference type="PANTHER" id="PTHR34584">
    <property type="entry name" value="NA(+)/H(+) ANTIPORTER SUBUNIT E1"/>
    <property type="match status" value="1"/>
</dbReference>
<dbReference type="RefSeq" id="WP_204250884.1">
    <property type="nucleotide sequence ID" value="NZ_PQSP01000006.1"/>
</dbReference>
<gene>
    <name evidence="8" type="ORF">CUZ56_02257</name>
</gene>
<evidence type="ECO:0000256" key="6">
    <source>
        <dbReference type="ARBA" id="ARBA00023136"/>
    </source>
</evidence>
<evidence type="ECO:0000256" key="2">
    <source>
        <dbReference type="ARBA" id="ARBA00006228"/>
    </source>
</evidence>
<organism evidence="8 9">
    <name type="scientific">Saezia sanguinis</name>
    <dbReference type="NCBI Taxonomy" id="1965230"/>
    <lineage>
        <taxon>Bacteria</taxon>
        <taxon>Pseudomonadati</taxon>
        <taxon>Pseudomonadota</taxon>
        <taxon>Betaproteobacteria</taxon>
        <taxon>Burkholderiales</taxon>
        <taxon>Saeziaceae</taxon>
        <taxon>Saezia</taxon>
    </lineage>
</organism>
<keyword evidence="6 7" id="KW-0472">Membrane</keyword>
<proteinExistence type="inferred from homology"/>